<comment type="caution">
    <text evidence="9">The sequence shown here is derived from an EMBL/GenBank/DDBJ whole genome shotgun (WGS) entry which is preliminary data.</text>
</comment>
<dbReference type="PANTHER" id="PTHR13505:SF7">
    <property type="entry name" value="TRANSMEMBRANE PROTEIN 208"/>
    <property type="match status" value="1"/>
</dbReference>
<accession>A0AAV5QU70</accession>
<comment type="similarity">
    <text evidence="2">Belongs to the TMEM208 family.</text>
</comment>
<dbReference type="RefSeq" id="XP_064855458.1">
    <property type="nucleotide sequence ID" value="XM_064999386.1"/>
</dbReference>
<evidence type="ECO:0000256" key="3">
    <source>
        <dbReference type="ARBA" id="ARBA00022692"/>
    </source>
</evidence>
<evidence type="ECO:0000256" key="5">
    <source>
        <dbReference type="ARBA" id="ARBA00022989"/>
    </source>
</evidence>
<keyword evidence="10" id="KW-1185">Reference proteome</keyword>
<evidence type="ECO:0000256" key="1">
    <source>
        <dbReference type="ARBA" id="ARBA00004477"/>
    </source>
</evidence>
<protein>
    <submittedName>
        <fullName evidence="9">Snd2 protein</fullName>
    </submittedName>
</protein>
<evidence type="ECO:0000256" key="7">
    <source>
        <dbReference type="SAM" id="MobiDB-lite"/>
    </source>
</evidence>
<organism evidence="9 10">
    <name type="scientific">Saccharomycopsis crataegensis</name>
    <dbReference type="NCBI Taxonomy" id="43959"/>
    <lineage>
        <taxon>Eukaryota</taxon>
        <taxon>Fungi</taxon>
        <taxon>Dikarya</taxon>
        <taxon>Ascomycota</taxon>
        <taxon>Saccharomycotina</taxon>
        <taxon>Saccharomycetes</taxon>
        <taxon>Saccharomycopsidaceae</taxon>
        <taxon>Saccharomycopsis</taxon>
    </lineage>
</organism>
<dbReference type="Proteomes" id="UP001360560">
    <property type="component" value="Unassembled WGS sequence"/>
</dbReference>
<dbReference type="GO" id="GO:0005773">
    <property type="term" value="C:vacuole"/>
    <property type="evidence" value="ECO:0007669"/>
    <property type="project" value="GOC"/>
</dbReference>
<gene>
    <name evidence="9" type="ORF">DASC09_058020</name>
</gene>
<dbReference type="AlphaFoldDB" id="A0AAV5QU70"/>
<sequence length="182" mass="20087">MAGASQKKIAASNKKILKEIHLISCSILAISAVAVFAFHRPASVKPFVIFNIPLLVCQAILESTGRPKYGPEGSKLSGTVADLRQEGLTEYMFDIIYFTGIEDILMILCGSNKVWWLYIAIPAFAIYKSFWLLKLGKNLLGIGKGKGAPMQEDNDVADEPTKSKRQAKMEARGQKGKRKVIR</sequence>
<feature type="compositionally biased region" description="Basic and acidic residues" evidence="7">
    <location>
        <begin position="159"/>
        <end position="173"/>
    </location>
</feature>
<dbReference type="GO" id="GO:0006624">
    <property type="term" value="P:vacuolar protein processing"/>
    <property type="evidence" value="ECO:0007669"/>
    <property type="project" value="TreeGrafter"/>
</dbReference>
<keyword evidence="3 8" id="KW-0812">Transmembrane</keyword>
<reference evidence="9 10" key="1">
    <citation type="journal article" date="2023" name="Elife">
        <title>Identification of key yeast species and microbe-microbe interactions impacting larval growth of Drosophila in the wild.</title>
        <authorList>
            <person name="Mure A."/>
            <person name="Sugiura Y."/>
            <person name="Maeda R."/>
            <person name="Honda K."/>
            <person name="Sakurai N."/>
            <person name="Takahashi Y."/>
            <person name="Watada M."/>
            <person name="Katoh T."/>
            <person name="Gotoh A."/>
            <person name="Gotoh Y."/>
            <person name="Taniguchi I."/>
            <person name="Nakamura K."/>
            <person name="Hayashi T."/>
            <person name="Katayama T."/>
            <person name="Uemura T."/>
            <person name="Hattori Y."/>
        </authorList>
    </citation>
    <scope>NUCLEOTIDE SEQUENCE [LARGE SCALE GENOMIC DNA]</scope>
    <source>
        <strain evidence="9 10">SC-9</strain>
    </source>
</reference>
<comment type="subcellular location">
    <subcellularLocation>
        <location evidence="1">Endoplasmic reticulum membrane</location>
        <topology evidence="1">Multi-pass membrane protein</topology>
    </subcellularLocation>
</comment>
<feature type="region of interest" description="Disordered" evidence="7">
    <location>
        <begin position="146"/>
        <end position="182"/>
    </location>
</feature>
<dbReference type="InterPro" id="IPR008506">
    <property type="entry name" value="SND2/TMEM208"/>
</dbReference>
<evidence type="ECO:0000313" key="9">
    <source>
        <dbReference type="EMBL" id="GMM38463.1"/>
    </source>
</evidence>
<dbReference type="Pfam" id="PF05620">
    <property type="entry name" value="TMEM208_SND2"/>
    <property type="match status" value="1"/>
</dbReference>
<dbReference type="EMBL" id="BTFZ01000020">
    <property type="protein sequence ID" value="GMM38463.1"/>
    <property type="molecule type" value="Genomic_DNA"/>
</dbReference>
<keyword evidence="6 8" id="KW-0472">Membrane</keyword>
<dbReference type="GeneID" id="90076451"/>
<evidence type="ECO:0000256" key="2">
    <source>
        <dbReference type="ARBA" id="ARBA00009950"/>
    </source>
</evidence>
<feature type="transmembrane region" description="Helical" evidence="8">
    <location>
        <begin position="115"/>
        <end position="133"/>
    </location>
</feature>
<evidence type="ECO:0000256" key="8">
    <source>
        <dbReference type="SAM" id="Phobius"/>
    </source>
</evidence>
<evidence type="ECO:0000256" key="4">
    <source>
        <dbReference type="ARBA" id="ARBA00022824"/>
    </source>
</evidence>
<name>A0AAV5QU70_9ASCO</name>
<dbReference type="GO" id="GO:0005789">
    <property type="term" value="C:endoplasmic reticulum membrane"/>
    <property type="evidence" value="ECO:0007669"/>
    <property type="project" value="UniProtKB-SubCell"/>
</dbReference>
<keyword evidence="5 8" id="KW-1133">Transmembrane helix</keyword>
<feature type="transmembrane region" description="Helical" evidence="8">
    <location>
        <begin position="20"/>
        <end position="38"/>
    </location>
</feature>
<dbReference type="PANTHER" id="PTHR13505">
    <property type="entry name" value="TRANSMEMBRANE PROTEIN 208"/>
    <property type="match status" value="1"/>
</dbReference>
<keyword evidence="4" id="KW-0256">Endoplasmic reticulum</keyword>
<evidence type="ECO:0000313" key="10">
    <source>
        <dbReference type="Proteomes" id="UP001360560"/>
    </source>
</evidence>
<evidence type="ECO:0000256" key="6">
    <source>
        <dbReference type="ARBA" id="ARBA00023136"/>
    </source>
</evidence>
<proteinExistence type="inferred from homology"/>